<evidence type="ECO:0008006" key="2">
    <source>
        <dbReference type="Google" id="ProtNLM"/>
    </source>
</evidence>
<name>A0A644ZSH2_9ZZZZ</name>
<proteinExistence type="predicted"/>
<reference evidence="1" key="1">
    <citation type="submission" date="2019-08" db="EMBL/GenBank/DDBJ databases">
        <authorList>
            <person name="Kucharzyk K."/>
            <person name="Murdoch R.W."/>
            <person name="Higgins S."/>
            <person name="Loffler F."/>
        </authorList>
    </citation>
    <scope>NUCLEOTIDE SEQUENCE</scope>
</reference>
<dbReference type="EMBL" id="VSSQ01009426">
    <property type="protein sequence ID" value="MPM41593.1"/>
    <property type="molecule type" value="Genomic_DNA"/>
</dbReference>
<dbReference type="SUPFAM" id="SSF89957">
    <property type="entry name" value="MTH1187/YkoF-like"/>
    <property type="match status" value="1"/>
</dbReference>
<dbReference type="InterPro" id="IPR029756">
    <property type="entry name" value="MTH1187/YkoF-like"/>
</dbReference>
<sequence>MRVVEDATFVLANKGIRTEVILKADIRPGYTNMMQTKVQKVEGFLGDGK</sequence>
<protein>
    <recommendedName>
        <fullName evidence="2">Thiamine-binding protein domain-containing protein</fullName>
    </recommendedName>
</protein>
<gene>
    <name evidence="1" type="ORF">SDC9_88248</name>
</gene>
<evidence type="ECO:0000313" key="1">
    <source>
        <dbReference type="EMBL" id="MPM41593.1"/>
    </source>
</evidence>
<accession>A0A644ZSH2</accession>
<comment type="caution">
    <text evidence="1">The sequence shown here is derived from an EMBL/GenBank/DDBJ whole genome shotgun (WGS) entry which is preliminary data.</text>
</comment>
<organism evidence="1">
    <name type="scientific">bioreactor metagenome</name>
    <dbReference type="NCBI Taxonomy" id="1076179"/>
    <lineage>
        <taxon>unclassified sequences</taxon>
        <taxon>metagenomes</taxon>
        <taxon>ecological metagenomes</taxon>
    </lineage>
</organism>
<dbReference type="AlphaFoldDB" id="A0A644ZSH2"/>